<proteinExistence type="predicted"/>
<evidence type="ECO:0000259" key="2">
    <source>
        <dbReference type="PROSITE" id="PS51820"/>
    </source>
</evidence>
<sequence>MRHLLFCFVAGLLSTAPALGGSAVSGPAGLPGTPAVAGLAGVGEGTGLTGSYFNNGSLAGTPLLRRVDAVVDFEWKEGIPAPGVRNDNFSVRWEGQVEAPATGRYKFITRSNDGVRLWVNGKQILDNWSGQGTTTITSAEVSLAAGERTTIKVEYYDQEGEATVRLQWVRPGQGPQTVPSVYLYPLEGPGMPVAAPPVAITPPPAPEAKPAVDKAAAKAEARAKADAEATAAAAAKATAKTDAAKAAAAKAAAAKATAAKATAAAKPAAPAKPAVAKAPAPAKPAKAEAPAPEALAKTLGIPGVFTIMGRTDGKPLEVQGEAPVSKEPGLASAPAGAPQWQIEEAGAGFYKLTVQGSRKVMEVLGSSTSNGAPLSLWPYYSGNNQLWKIEDAGDGYYKLTAKHSKKALTAGTEEEGGLQQRRYASKPNQQWKLQAVAQQQQQFAGPPADVPVTGANRLSVYPNPSSGVVQMAYQLGQDQPMGWVLYDQRGSAVRVSDYRRQTAGSHHQTIDFTGLPSGDYNLNLTVGASTTRQMVSIRRPNAGTPEATPEPEAAK</sequence>
<evidence type="ECO:0000256" key="1">
    <source>
        <dbReference type="SAM" id="SignalP"/>
    </source>
</evidence>
<dbReference type="Pfam" id="PF18962">
    <property type="entry name" value="Por_Secre_tail"/>
    <property type="match status" value="1"/>
</dbReference>
<organism evidence="3 4">
    <name type="scientific">Hymenobacter yonginensis</name>
    <dbReference type="NCBI Taxonomy" id="748197"/>
    <lineage>
        <taxon>Bacteria</taxon>
        <taxon>Pseudomonadati</taxon>
        <taxon>Bacteroidota</taxon>
        <taxon>Cytophagia</taxon>
        <taxon>Cytophagales</taxon>
        <taxon>Hymenobacteraceae</taxon>
        <taxon>Hymenobacter</taxon>
    </lineage>
</organism>
<dbReference type="PROSITE" id="PS51820">
    <property type="entry name" value="PA14"/>
    <property type="match status" value="1"/>
</dbReference>
<dbReference type="SUPFAM" id="SSF50370">
    <property type="entry name" value="Ricin B-like lectins"/>
    <property type="match status" value="1"/>
</dbReference>
<dbReference type="EMBL" id="CP115396">
    <property type="protein sequence ID" value="WBO83863.1"/>
    <property type="molecule type" value="Genomic_DNA"/>
</dbReference>
<dbReference type="Gene3D" id="3.90.182.10">
    <property type="entry name" value="Toxin - Anthrax Protective Antigen,domain 1"/>
    <property type="match status" value="1"/>
</dbReference>
<dbReference type="Pfam" id="PF14200">
    <property type="entry name" value="RicinB_lectin_2"/>
    <property type="match status" value="1"/>
</dbReference>
<dbReference type="InterPro" id="IPR037524">
    <property type="entry name" value="PA14/GLEYA"/>
</dbReference>
<dbReference type="InterPro" id="IPR011658">
    <property type="entry name" value="PA14_dom"/>
</dbReference>
<protein>
    <submittedName>
        <fullName evidence="3">PA14 domain-containing protein</fullName>
    </submittedName>
</protein>
<dbReference type="NCBIfam" id="TIGR04183">
    <property type="entry name" value="Por_Secre_tail"/>
    <property type="match status" value="1"/>
</dbReference>
<dbReference type="Gene3D" id="2.80.10.50">
    <property type="match status" value="2"/>
</dbReference>
<feature type="signal peptide" evidence="1">
    <location>
        <begin position="1"/>
        <end position="20"/>
    </location>
</feature>
<feature type="domain" description="PA14" evidence="2">
    <location>
        <begin position="43"/>
        <end position="182"/>
    </location>
</feature>
<dbReference type="InterPro" id="IPR026444">
    <property type="entry name" value="Secre_tail"/>
</dbReference>
<dbReference type="SMART" id="SM00458">
    <property type="entry name" value="RICIN"/>
    <property type="match status" value="1"/>
</dbReference>
<dbReference type="RefSeq" id="WP_270126332.1">
    <property type="nucleotide sequence ID" value="NZ_CP115396.1"/>
</dbReference>
<dbReference type="InterPro" id="IPR035992">
    <property type="entry name" value="Ricin_B-like_lectins"/>
</dbReference>
<evidence type="ECO:0000313" key="3">
    <source>
        <dbReference type="EMBL" id="WBO83863.1"/>
    </source>
</evidence>
<gene>
    <name evidence="3" type="ORF">O9Z63_15955</name>
</gene>
<dbReference type="CDD" id="cd00161">
    <property type="entry name" value="beta-trefoil_Ricin-like"/>
    <property type="match status" value="1"/>
</dbReference>
<feature type="chain" id="PRO_5045662113" evidence="1">
    <location>
        <begin position="21"/>
        <end position="555"/>
    </location>
</feature>
<dbReference type="SMART" id="SM00758">
    <property type="entry name" value="PA14"/>
    <property type="match status" value="1"/>
</dbReference>
<dbReference type="Proteomes" id="UP001211872">
    <property type="component" value="Chromosome"/>
</dbReference>
<dbReference type="PROSITE" id="PS50231">
    <property type="entry name" value="RICIN_B_LECTIN"/>
    <property type="match status" value="1"/>
</dbReference>
<dbReference type="SUPFAM" id="SSF56988">
    <property type="entry name" value="Anthrax protective antigen"/>
    <property type="match status" value="1"/>
</dbReference>
<dbReference type="Pfam" id="PF07691">
    <property type="entry name" value="PA14"/>
    <property type="match status" value="1"/>
</dbReference>
<evidence type="ECO:0000313" key="4">
    <source>
        <dbReference type="Proteomes" id="UP001211872"/>
    </source>
</evidence>
<accession>A0ABY7PKU0</accession>
<dbReference type="InterPro" id="IPR000772">
    <property type="entry name" value="Ricin_B_lectin"/>
</dbReference>
<name>A0ABY7PKU0_9BACT</name>
<reference evidence="3 4" key="1">
    <citation type="journal article" date="2011" name="Int. J. Syst. Evol. Microbiol.">
        <title>Hymenobacter yonginensis sp. nov., isolated from a mesotrophic artificial lake.</title>
        <authorList>
            <person name="Joung Y."/>
            <person name="Cho S.H."/>
            <person name="Kim H."/>
            <person name="Kim S.B."/>
            <person name="Joh K."/>
        </authorList>
    </citation>
    <scope>NUCLEOTIDE SEQUENCE [LARGE SCALE GENOMIC DNA]</scope>
    <source>
        <strain evidence="3 4">KCTC 22745</strain>
    </source>
</reference>
<keyword evidence="1" id="KW-0732">Signal</keyword>
<keyword evidence="4" id="KW-1185">Reference proteome</keyword>